<gene>
    <name evidence="4" type="primary">LOC113468663</name>
</gene>
<keyword evidence="1" id="KW-0175">Coiled coil</keyword>
<dbReference type="PaxDb" id="121845-A0A3Q0J3K3"/>
<reference evidence="4" key="1">
    <citation type="submission" date="2025-08" db="UniProtKB">
        <authorList>
            <consortium name="RefSeq"/>
        </authorList>
    </citation>
    <scope>IDENTIFICATION</scope>
</reference>
<evidence type="ECO:0000256" key="2">
    <source>
        <dbReference type="SAM" id="MobiDB-lite"/>
    </source>
</evidence>
<dbReference type="Proteomes" id="UP000079169">
    <property type="component" value="Unplaced"/>
</dbReference>
<name>A0A3Q0J3K3_DIACI</name>
<dbReference type="AlphaFoldDB" id="A0A3Q0J3K3"/>
<feature type="region of interest" description="Disordered" evidence="2">
    <location>
        <begin position="122"/>
        <end position="169"/>
    </location>
</feature>
<organism evidence="3 4">
    <name type="scientific">Diaphorina citri</name>
    <name type="common">Asian citrus psyllid</name>
    <dbReference type="NCBI Taxonomy" id="121845"/>
    <lineage>
        <taxon>Eukaryota</taxon>
        <taxon>Metazoa</taxon>
        <taxon>Ecdysozoa</taxon>
        <taxon>Arthropoda</taxon>
        <taxon>Hexapoda</taxon>
        <taxon>Insecta</taxon>
        <taxon>Pterygota</taxon>
        <taxon>Neoptera</taxon>
        <taxon>Paraneoptera</taxon>
        <taxon>Hemiptera</taxon>
        <taxon>Sternorrhyncha</taxon>
        <taxon>Psylloidea</taxon>
        <taxon>Psyllidae</taxon>
        <taxon>Diaphorininae</taxon>
        <taxon>Diaphorina</taxon>
    </lineage>
</organism>
<proteinExistence type="predicted"/>
<dbReference type="InterPro" id="IPR039139">
    <property type="entry name" value="CCDC170-like"/>
</dbReference>
<evidence type="ECO:0000313" key="3">
    <source>
        <dbReference type="Proteomes" id="UP000079169"/>
    </source>
</evidence>
<sequence>MIRKLSNGKSSGEDNIPAEFIKSLNQNEIMLLTNIINNIYKTGSIPNDFLQWRNTSLKFVISKVENSRLRNKTCSLSDNLTSVEIELRSCRELLDRALSEKEHLQRQCTSHQMEIDKLKQELEEKEQGNKTGLVNSQELEEKERHLVSTQSRNEMALQTLQRESRYQEDRAKELDRKVSRLELECHNEEQNKECARKSLNDYVRRLGSTLGADVADASGGESLIIKTHELVQENSRLRNKTCSLSDNLTSVEIELRSCRELLDRALSEKEHLQRQCTSHQMEIDKLKQVTRGHRMN</sequence>
<dbReference type="RefSeq" id="XP_026681548.1">
    <property type="nucleotide sequence ID" value="XM_026825747.1"/>
</dbReference>
<evidence type="ECO:0000256" key="1">
    <source>
        <dbReference type="SAM" id="Coils"/>
    </source>
</evidence>
<dbReference type="GeneID" id="113468663"/>
<dbReference type="KEGG" id="dci:113468663"/>
<feature type="compositionally biased region" description="Polar residues" evidence="2">
    <location>
        <begin position="147"/>
        <end position="161"/>
    </location>
</feature>
<protein>
    <submittedName>
        <fullName evidence="4">Uncharacterized protein LOC113468663</fullName>
    </submittedName>
</protein>
<dbReference type="PANTHER" id="PTHR18863:SF6">
    <property type="entry name" value="COILED-COIL DOMAIN-CONTAINING PROTEIN 170"/>
    <property type="match status" value="1"/>
</dbReference>
<accession>A0A3Q0J3K3</accession>
<dbReference type="STRING" id="121845.A0A3Q0J3K3"/>
<dbReference type="PANTHER" id="PTHR18863">
    <property type="entry name" value="TSEC-2-RELATED"/>
    <property type="match status" value="1"/>
</dbReference>
<evidence type="ECO:0000313" key="4">
    <source>
        <dbReference type="RefSeq" id="XP_026681548.1"/>
    </source>
</evidence>
<feature type="coiled-coil region" evidence="1">
    <location>
        <begin position="255"/>
        <end position="289"/>
    </location>
</feature>
<keyword evidence="3" id="KW-1185">Reference proteome</keyword>